<dbReference type="PANTHER" id="PTHR12665">
    <property type="entry name" value="ORMDL PROTEINS"/>
    <property type="match status" value="1"/>
</dbReference>
<comment type="caution">
    <text evidence="6">The sequence shown here is derived from an EMBL/GenBank/DDBJ whole genome shotgun (WGS) entry which is preliminary data.</text>
</comment>
<gene>
    <name evidence="6" type="ORF">GUJ93_ZPchr0014g46987</name>
</gene>
<sequence length="165" mass="18532">MAKLYVQAVPPADLNKNTEWFMYPGVWTTYILILFFSWLLVLSVGGCTPGMAWTLVNLAHFAITYHFFHWKKGTPFADDQGMYNRLTWWEQMDSGKAAYSQQKISDCGSCGPILDSLTHDRLSTSYALPQHCCSRCAGCCKTTKHAQVEGNVTPSSELDNQSTCE</sequence>
<keyword evidence="7" id="KW-1185">Reference proteome</keyword>
<reference evidence="6" key="2">
    <citation type="submission" date="2021-02" db="EMBL/GenBank/DDBJ databases">
        <authorList>
            <person name="Kimball J.A."/>
            <person name="Haas M.W."/>
            <person name="Macchietto M."/>
            <person name="Kono T."/>
            <person name="Duquette J."/>
            <person name="Shao M."/>
        </authorList>
    </citation>
    <scope>NUCLEOTIDE SEQUENCE</scope>
    <source>
        <tissue evidence="6">Fresh leaf tissue</tissue>
    </source>
</reference>
<organism evidence="6 7">
    <name type="scientific">Zizania palustris</name>
    <name type="common">Northern wild rice</name>
    <dbReference type="NCBI Taxonomy" id="103762"/>
    <lineage>
        <taxon>Eukaryota</taxon>
        <taxon>Viridiplantae</taxon>
        <taxon>Streptophyta</taxon>
        <taxon>Embryophyta</taxon>
        <taxon>Tracheophyta</taxon>
        <taxon>Spermatophyta</taxon>
        <taxon>Magnoliopsida</taxon>
        <taxon>Liliopsida</taxon>
        <taxon>Poales</taxon>
        <taxon>Poaceae</taxon>
        <taxon>BOP clade</taxon>
        <taxon>Oryzoideae</taxon>
        <taxon>Oryzeae</taxon>
        <taxon>Zizaniinae</taxon>
        <taxon>Zizania</taxon>
    </lineage>
</organism>
<dbReference type="GO" id="GO:0005789">
    <property type="term" value="C:endoplasmic reticulum membrane"/>
    <property type="evidence" value="ECO:0007669"/>
    <property type="project" value="InterPro"/>
</dbReference>
<evidence type="ECO:0000256" key="1">
    <source>
        <dbReference type="ARBA" id="ARBA00004141"/>
    </source>
</evidence>
<keyword evidence="3 5" id="KW-1133">Transmembrane helix</keyword>
<evidence type="ECO:0000256" key="5">
    <source>
        <dbReference type="SAM" id="Phobius"/>
    </source>
</evidence>
<keyword evidence="2 5" id="KW-0812">Transmembrane</keyword>
<name>A0A8J5VSJ6_ZIZPA</name>
<dbReference type="Proteomes" id="UP000729402">
    <property type="component" value="Unassembled WGS sequence"/>
</dbReference>
<proteinExistence type="predicted"/>
<evidence type="ECO:0000256" key="2">
    <source>
        <dbReference type="ARBA" id="ARBA00022692"/>
    </source>
</evidence>
<dbReference type="EMBL" id="JAAALK010000086">
    <property type="protein sequence ID" value="KAG8083042.1"/>
    <property type="molecule type" value="Genomic_DNA"/>
</dbReference>
<accession>A0A8J5VSJ6</accession>
<dbReference type="InterPro" id="IPR007203">
    <property type="entry name" value="ORMDL"/>
</dbReference>
<keyword evidence="4 5" id="KW-0472">Membrane</keyword>
<evidence type="ECO:0000256" key="4">
    <source>
        <dbReference type="ARBA" id="ARBA00023136"/>
    </source>
</evidence>
<dbReference type="Pfam" id="PF04061">
    <property type="entry name" value="ORMDL"/>
    <property type="match status" value="1"/>
</dbReference>
<comment type="subcellular location">
    <subcellularLocation>
        <location evidence="1">Membrane</location>
        <topology evidence="1">Multi-pass membrane protein</topology>
    </subcellularLocation>
</comment>
<feature type="transmembrane region" description="Helical" evidence="5">
    <location>
        <begin position="21"/>
        <end position="44"/>
    </location>
</feature>
<evidence type="ECO:0000313" key="7">
    <source>
        <dbReference type="Proteomes" id="UP000729402"/>
    </source>
</evidence>
<evidence type="ECO:0000256" key="3">
    <source>
        <dbReference type="ARBA" id="ARBA00022989"/>
    </source>
</evidence>
<protein>
    <submittedName>
        <fullName evidence="6">Uncharacterized protein</fullName>
    </submittedName>
</protein>
<dbReference type="OrthoDB" id="1932233at2759"/>
<evidence type="ECO:0000313" key="6">
    <source>
        <dbReference type="EMBL" id="KAG8083042.1"/>
    </source>
</evidence>
<reference evidence="6" key="1">
    <citation type="journal article" date="2021" name="bioRxiv">
        <title>Whole Genome Assembly and Annotation of Northern Wild Rice, Zizania palustris L., Supports a Whole Genome Duplication in the Zizania Genus.</title>
        <authorList>
            <person name="Haas M."/>
            <person name="Kono T."/>
            <person name="Macchietto M."/>
            <person name="Millas R."/>
            <person name="McGilp L."/>
            <person name="Shao M."/>
            <person name="Duquette J."/>
            <person name="Hirsch C.N."/>
            <person name="Kimball J."/>
        </authorList>
    </citation>
    <scope>NUCLEOTIDE SEQUENCE</scope>
    <source>
        <tissue evidence="6">Fresh leaf tissue</tissue>
    </source>
</reference>
<dbReference type="AlphaFoldDB" id="A0A8J5VSJ6"/>